<protein>
    <submittedName>
        <fullName evidence="3">Uncharacterized protein DUF4129</fullName>
    </submittedName>
</protein>
<evidence type="ECO:0000259" key="2">
    <source>
        <dbReference type="Pfam" id="PF13559"/>
    </source>
</evidence>
<keyword evidence="1" id="KW-1133">Transmembrane helix</keyword>
<organism evidence="3 4">
    <name type="scientific">Spirosoma oryzae</name>
    <dbReference type="NCBI Taxonomy" id="1469603"/>
    <lineage>
        <taxon>Bacteria</taxon>
        <taxon>Pseudomonadati</taxon>
        <taxon>Bacteroidota</taxon>
        <taxon>Cytophagia</taxon>
        <taxon>Cytophagales</taxon>
        <taxon>Cytophagaceae</taxon>
        <taxon>Spirosoma</taxon>
    </lineage>
</organism>
<evidence type="ECO:0000313" key="3">
    <source>
        <dbReference type="EMBL" id="PRY27385.1"/>
    </source>
</evidence>
<reference evidence="3 4" key="1">
    <citation type="submission" date="2018-03" db="EMBL/GenBank/DDBJ databases">
        <title>Genomic Encyclopedia of Archaeal and Bacterial Type Strains, Phase II (KMG-II): from individual species to whole genera.</title>
        <authorList>
            <person name="Goeker M."/>
        </authorList>
    </citation>
    <scope>NUCLEOTIDE SEQUENCE [LARGE SCALE GENOMIC DNA]</scope>
    <source>
        <strain evidence="3 4">DSM 28354</strain>
    </source>
</reference>
<dbReference type="Proteomes" id="UP000238375">
    <property type="component" value="Unassembled WGS sequence"/>
</dbReference>
<accession>A0A2T0S1T5</accession>
<evidence type="ECO:0000313" key="4">
    <source>
        <dbReference type="Proteomes" id="UP000238375"/>
    </source>
</evidence>
<evidence type="ECO:0000256" key="1">
    <source>
        <dbReference type="SAM" id="Phobius"/>
    </source>
</evidence>
<dbReference type="RefSeq" id="WP_211300903.1">
    <property type="nucleotide sequence ID" value="NZ_PVTE01000033.1"/>
</dbReference>
<gene>
    <name evidence="3" type="ORF">CLV58_13318</name>
</gene>
<feature type="domain" description="Protein-glutamine gamma-glutamyltransferase-like C-terminal" evidence="2">
    <location>
        <begin position="163"/>
        <end position="231"/>
    </location>
</feature>
<dbReference type="EMBL" id="PVTE01000033">
    <property type="protein sequence ID" value="PRY27385.1"/>
    <property type="molecule type" value="Genomic_DNA"/>
</dbReference>
<name>A0A2T0S1T5_9BACT</name>
<dbReference type="AlphaFoldDB" id="A0A2T0S1T5"/>
<feature type="transmembrane region" description="Helical" evidence="1">
    <location>
        <begin position="93"/>
        <end position="110"/>
    </location>
</feature>
<sequence>MRVSFNQLLTSLLGLLLFVGVAISYGQSRPATDDRRTVTVRRPSADQLRDLQTSRDYQYDNEPPPPDNSLARFIDYYWRQLLRLFSSKAYNDYGQYVVMLALVGFVVYLLRKANYLDFLFPAKAQSERLDYESSPEDIHGLDFGAAINQAIDNQHYRLAVRLLYLQTLKRLADAQLIRYQREKTNRQYVYELAGTPHQRGFDQLTQQFDYVWYGNAPINGDQFGQIQSAFRTFQSLNAHQPQS</sequence>
<keyword evidence="1" id="KW-0472">Membrane</keyword>
<keyword evidence="1" id="KW-0812">Transmembrane</keyword>
<keyword evidence="4" id="KW-1185">Reference proteome</keyword>
<dbReference type="Pfam" id="PF13559">
    <property type="entry name" value="DUF4129"/>
    <property type="match status" value="1"/>
</dbReference>
<comment type="caution">
    <text evidence="3">The sequence shown here is derived from an EMBL/GenBank/DDBJ whole genome shotgun (WGS) entry which is preliminary data.</text>
</comment>
<proteinExistence type="predicted"/>
<dbReference type="InterPro" id="IPR025403">
    <property type="entry name" value="TgpA-like_C"/>
</dbReference>